<reference evidence="1" key="1">
    <citation type="submission" date="2020-05" db="EMBL/GenBank/DDBJ databases">
        <authorList>
            <person name="Chiriac C."/>
            <person name="Salcher M."/>
            <person name="Ghai R."/>
            <person name="Kavagutti S V."/>
        </authorList>
    </citation>
    <scope>NUCLEOTIDE SEQUENCE</scope>
</reference>
<dbReference type="AlphaFoldDB" id="A0A6J6F6W7"/>
<proteinExistence type="predicted"/>
<name>A0A6J6F6W7_9ZZZZ</name>
<accession>A0A6J6F6W7</accession>
<organism evidence="1">
    <name type="scientific">freshwater metagenome</name>
    <dbReference type="NCBI Taxonomy" id="449393"/>
    <lineage>
        <taxon>unclassified sequences</taxon>
        <taxon>metagenomes</taxon>
        <taxon>ecological metagenomes</taxon>
    </lineage>
</organism>
<dbReference type="EMBL" id="CAEZTS010000114">
    <property type="protein sequence ID" value="CAB4584622.1"/>
    <property type="molecule type" value="Genomic_DNA"/>
</dbReference>
<sequence length="120" mass="12847">MFIFMPISPALPNTRAHRLQAMAAMTPNEMRVSMVVVRCAAFRHADLWKGHAHHVDTGAASTNDTHCHPSNCSAPIIDIAITGAAHTTATDNRRRMSTRWASVAISTVDSPSSTLGATAP</sequence>
<evidence type="ECO:0000313" key="1">
    <source>
        <dbReference type="EMBL" id="CAB4584622.1"/>
    </source>
</evidence>
<gene>
    <name evidence="1" type="ORF">UFOPK1722_01262</name>
</gene>
<protein>
    <submittedName>
        <fullName evidence="1">Unannotated protein</fullName>
    </submittedName>
</protein>